<evidence type="ECO:0000313" key="1">
    <source>
        <dbReference type="EMBL" id="GER27673.1"/>
    </source>
</evidence>
<keyword evidence="2" id="KW-1185">Reference proteome</keyword>
<proteinExistence type="predicted"/>
<dbReference type="Proteomes" id="UP000325081">
    <property type="component" value="Unassembled WGS sequence"/>
</dbReference>
<name>A0A5A7P4A6_STRAF</name>
<reference evidence="2" key="1">
    <citation type="journal article" date="2019" name="Curr. Biol.">
        <title>Genome Sequence of Striga asiatica Provides Insight into the Evolution of Plant Parasitism.</title>
        <authorList>
            <person name="Yoshida S."/>
            <person name="Kim S."/>
            <person name="Wafula E.K."/>
            <person name="Tanskanen J."/>
            <person name="Kim Y.M."/>
            <person name="Honaas L."/>
            <person name="Yang Z."/>
            <person name="Spallek T."/>
            <person name="Conn C.E."/>
            <person name="Ichihashi Y."/>
            <person name="Cheong K."/>
            <person name="Cui S."/>
            <person name="Der J.P."/>
            <person name="Gundlach H."/>
            <person name="Jiao Y."/>
            <person name="Hori C."/>
            <person name="Ishida J.K."/>
            <person name="Kasahara H."/>
            <person name="Kiba T."/>
            <person name="Kim M.S."/>
            <person name="Koo N."/>
            <person name="Laohavisit A."/>
            <person name="Lee Y.H."/>
            <person name="Lumba S."/>
            <person name="McCourt P."/>
            <person name="Mortimer J.C."/>
            <person name="Mutuku J.M."/>
            <person name="Nomura T."/>
            <person name="Sasaki-Sekimoto Y."/>
            <person name="Seto Y."/>
            <person name="Wang Y."/>
            <person name="Wakatake T."/>
            <person name="Sakakibara H."/>
            <person name="Demura T."/>
            <person name="Yamaguchi S."/>
            <person name="Yoneyama K."/>
            <person name="Manabe R.I."/>
            <person name="Nelson D.C."/>
            <person name="Schulman A.H."/>
            <person name="Timko M.P."/>
            <person name="dePamphilis C.W."/>
            <person name="Choi D."/>
            <person name="Shirasu K."/>
        </authorList>
    </citation>
    <scope>NUCLEOTIDE SEQUENCE [LARGE SCALE GENOMIC DNA]</scope>
    <source>
        <strain evidence="2">cv. UVA1</strain>
    </source>
</reference>
<sequence>MAEKYNLSNSSPQSDCSLSLPTSLRTVNKLASSFQPDLPLSPAVKFQLPPPPTSTPCIVNLFDSSLQFHLSAVKFPLSSVVNFQPLPPRLRAPCTRSVPALASVGREVLAPNSVRREVLAPVSFRREFLVPASVEHILPPPPALPTHQTSFVDNGKQLTRNRKFLTVAPVVLDHWQLIVINPKNSAVLILY</sequence>
<gene>
    <name evidence="1" type="ORF">STAS_03402</name>
</gene>
<organism evidence="1 2">
    <name type="scientific">Striga asiatica</name>
    <name type="common">Asiatic witchweed</name>
    <name type="synonym">Buchnera asiatica</name>
    <dbReference type="NCBI Taxonomy" id="4170"/>
    <lineage>
        <taxon>Eukaryota</taxon>
        <taxon>Viridiplantae</taxon>
        <taxon>Streptophyta</taxon>
        <taxon>Embryophyta</taxon>
        <taxon>Tracheophyta</taxon>
        <taxon>Spermatophyta</taxon>
        <taxon>Magnoliopsida</taxon>
        <taxon>eudicotyledons</taxon>
        <taxon>Gunneridae</taxon>
        <taxon>Pentapetalae</taxon>
        <taxon>asterids</taxon>
        <taxon>lamiids</taxon>
        <taxon>Lamiales</taxon>
        <taxon>Orobanchaceae</taxon>
        <taxon>Buchnereae</taxon>
        <taxon>Striga</taxon>
    </lineage>
</organism>
<dbReference type="AlphaFoldDB" id="A0A5A7P4A6"/>
<comment type="caution">
    <text evidence="1">The sequence shown here is derived from an EMBL/GenBank/DDBJ whole genome shotgun (WGS) entry which is preliminary data.</text>
</comment>
<protein>
    <submittedName>
        <fullName evidence="1">ORMDL family protein</fullName>
    </submittedName>
</protein>
<dbReference type="EMBL" id="BKCP01002113">
    <property type="protein sequence ID" value="GER27673.1"/>
    <property type="molecule type" value="Genomic_DNA"/>
</dbReference>
<evidence type="ECO:0000313" key="2">
    <source>
        <dbReference type="Proteomes" id="UP000325081"/>
    </source>
</evidence>
<accession>A0A5A7P4A6</accession>